<evidence type="ECO:0000256" key="6">
    <source>
        <dbReference type="ARBA" id="ARBA00023054"/>
    </source>
</evidence>
<dbReference type="GO" id="GO:0005730">
    <property type="term" value="C:nucleolus"/>
    <property type="evidence" value="ECO:0007669"/>
    <property type="project" value="UniProtKB-SubCell"/>
</dbReference>
<feature type="non-terminal residue" evidence="13">
    <location>
        <position position="1"/>
    </location>
</feature>
<evidence type="ECO:0000313" key="13">
    <source>
        <dbReference type="EMBL" id="PNY24267.1"/>
    </source>
</evidence>
<comment type="caution">
    <text evidence="13">The sequence shown here is derived from an EMBL/GenBank/DDBJ whole genome shotgun (WGS) entry which is preliminary data.</text>
</comment>
<keyword evidence="4 10" id="KW-0690">Ribosome biogenesis</keyword>
<dbReference type="Pfam" id="PF06102">
    <property type="entry name" value="RRP36"/>
    <property type="match status" value="1"/>
</dbReference>
<comment type="function">
    <text evidence="9 10">Component of the 90S pre-ribosome involved in the maturation of rRNAs. Required for early cleavages of the pre-RNAs in the 40S ribosomal subunit maturation pathway.</text>
</comment>
<feature type="compositionally biased region" description="Basic and acidic residues" evidence="12">
    <location>
        <begin position="181"/>
        <end position="201"/>
    </location>
</feature>
<evidence type="ECO:0000256" key="1">
    <source>
        <dbReference type="ARBA" id="ARBA00004604"/>
    </source>
</evidence>
<proteinExistence type="inferred from homology"/>
<evidence type="ECO:0000313" key="14">
    <source>
        <dbReference type="Proteomes" id="UP000236621"/>
    </source>
</evidence>
<dbReference type="EMBL" id="NRSZ01000930">
    <property type="protein sequence ID" value="PNY24267.1"/>
    <property type="molecule type" value="Genomic_DNA"/>
</dbReference>
<dbReference type="GO" id="GO:0000462">
    <property type="term" value="P:maturation of SSU-rRNA from tricistronic rRNA transcript (SSU-rRNA, 5.8S rRNA, LSU-rRNA)"/>
    <property type="evidence" value="ECO:0007669"/>
    <property type="project" value="TreeGrafter"/>
</dbReference>
<evidence type="ECO:0000256" key="12">
    <source>
        <dbReference type="SAM" id="MobiDB-lite"/>
    </source>
</evidence>
<keyword evidence="6 11" id="KW-0175">Coiled coil</keyword>
<feature type="compositionally biased region" description="Acidic residues" evidence="12">
    <location>
        <begin position="55"/>
        <end position="72"/>
    </location>
</feature>
<feature type="coiled-coil region" evidence="11">
    <location>
        <begin position="241"/>
        <end position="274"/>
    </location>
</feature>
<name>A0A2K3Q9N4_9HYPO</name>
<dbReference type="OrthoDB" id="448446at2759"/>
<keyword evidence="14" id="KW-1185">Reference proteome</keyword>
<dbReference type="PANTHER" id="PTHR21738">
    <property type="entry name" value="RIBOSOMAL RNA PROCESSING PROTEIN 36 HOMOLOG"/>
    <property type="match status" value="1"/>
</dbReference>
<evidence type="ECO:0000256" key="9">
    <source>
        <dbReference type="ARBA" id="ARBA00025053"/>
    </source>
</evidence>
<evidence type="ECO:0000256" key="3">
    <source>
        <dbReference type="ARBA" id="ARBA00011167"/>
    </source>
</evidence>
<evidence type="ECO:0000256" key="2">
    <source>
        <dbReference type="ARBA" id="ARBA00009418"/>
    </source>
</evidence>
<evidence type="ECO:0000256" key="7">
    <source>
        <dbReference type="ARBA" id="ARBA00023242"/>
    </source>
</evidence>
<dbReference type="GO" id="GO:0030686">
    <property type="term" value="C:90S preribosome"/>
    <property type="evidence" value="ECO:0007669"/>
    <property type="project" value="TreeGrafter"/>
</dbReference>
<evidence type="ECO:0000256" key="11">
    <source>
        <dbReference type="SAM" id="Coils"/>
    </source>
</evidence>
<feature type="compositionally biased region" description="Acidic residues" evidence="12">
    <location>
        <begin position="80"/>
        <end position="101"/>
    </location>
</feature>
<sequence>ISWSASSKFWRLTGFHFERRRVVSVPSGKSIMSSKRKLLSLGLERRVRARREEQCEPEPETEEELSGDEVSEEGVRGGEGDADDSSEDEPASGSESEESDADSAPPKVDLASVSFGALARAQASLPPSDGKSKKSRTEDTEKPDKTRDSIRPTKKEEDKLQKKRSSKHAPQEQSSKKPVSRRREILADTRRKARDPRFDPLVGRVDESKVSRAYAFLDDYRDSEMADLRAQIKKTKDADAKEDLKRQLLSMESKRKAREKKDDGERLLLEHRRQEKELVAQGKKPFYLKRSEQKKQLLTQRFESMSKGQVNRAIERKRKKVAGKEKKELGSLQRVMNRH</sequence>
<feature type="region of interest" description="Disordered" evidence="12">
    <location>
        <begin position="301"/>
        <end position="339"/>
    </location>
</feature>
<feature type="compositionally biased region" description="Basic and acidic residues" evidence="12">
    <location>
        <begin position="130"/>
        <end position="160"/>
    </location>
</feature>
<accession>A0A2K3Q9N4</accession>
<comment type="similarity">
    <text evidence="2 10">Belongs to the RRP36 family.</text>
</comment>
<gene>
    <name evidence="13" type="ORF">TCAP_05792</name>
</gene>
<dbReference type="InterPro" id="IPR009292">
    <property type="entry name" value="RRP36"/>
</dbReference>
<comment type="subcellular location">
    <subcellularLocation>
        <location evidence="1 10">Nucleus</location>
        <location evidence="1 10">Nucleolus</location>
    </subcellularLocation>
</comment>
<keyword evidence="5 10" id="KW-0698">rRNA processing</keyword>
<feature type="compositionally biased region" description="Basic and acidic residues" evidence="12">
    <location>
        <begin position="43"/>
        <end position="54"/>
    </location>
</feature>
<keyword evidence="7 10" id="KW-0539">Nucleus</keyword>
<evidence type="ECO:0000256" key="4">
    <source>
        <dbReference type="ARBA" id="ARBA00022517"/>
    </source>
</evidence>
<keyword evidence="8 10" id="KW-0687">Ribonucleoprotein</keyword>
<evidence type="ECO:0000256" key="8">
    <source>
        <dbReference type="ARBA" id="ARBA00023274"/>
    </source>
</evidence>
<organism evidence="13 14">
    <name type="scientific">Tolypocladium capitatum</name>
    <dbReference type="NCBI Taxonomy" id="45235"/>
    <lineage>
        <taxon>Eukaryota</taxon>
        <taxon>Fungi</taxon>
        <taxon>Dikarya</taxon>
        <taxon>Ascomycota</taxon>
        <taxon>Pezizomycotina</taxon>
        <taxon>Sordariomycetes</taxon>
        <taxon>Hypocreomycetidae</taxon>
        <taxon>Hypocreales</taxon>
        <taxon>Ophiocordycipitaceae</taxon>
        <taxon>Tolypocladium</taxon>
    </lineage>
</organism>
<evidence type="ECO:0000256" key="5">
    <source>
        <dbReference type="ARBA" id="ARBA00022552"/>
    </source>
</evidence>
<protein>
    <recommendedName>
        <fullName evidence="10">rRNA biogenesis protein RRP36</fullName>
    </recommendedName>
</protein>
<feature type="region of interest" description="Disordered" evidence="12">
    <location>
        <begin position="42"/>
        <end position="201"/>
    </location>
</feature>
<dbReference type="STRING" id="45235.A0A2K3Q9N4"/>
<evidence type="ECO:0000256" key="10">
    <source>
        <dbReference type="RuleBase" id="RU368027"/>
    </source>
</evidence>
<dbReference type="Proteomes" id="UP000236621">
    <property type="component" value="Unassembled WGS sequence"/>
</dbReference>
<comment type="subunit">
    <text evidence="3 10">Associates with 90S and pre-40S pre-ribosomal particles.</text>
</comment>
<reference evidence="13 14" key="1">
    <citation type="submission" date="2017-08" db="EMBL/GenBank/DDBJ databases">
        <title>Harnessing the power of phylogenomics to disentangle the directionality and signatures of interkingdom host jumping in the parasitic fungal genus Tolypocladium.</title>
        <authorList>
            <person name="Quandt C.A."/>
            <person name="Patterson W."/>
            <person name="Spatafora J.W."/>
        </authorList>
    </citation>
    <scope>NUCLEOTIDE SEQUENCE [LARGE SCALE GENOMIC DNA]</scope>
    <source>
        <strain evidence="13 14">CBS 113982</strain>
    </source>
</reference>
<dbReference type="PANTHER" id="PTHR21738:SF0">
    <property type="entry name" value="RIBOSOMAL RNA PROCESSING PROTEIN 36 HOMOLOG"/>
    <property type="match status" value="1"/>
</dbReference>
<dbReference type="AlphaFoldDB" id="A0A2K3Q9N4"/>